<evidence type="ECO:0008006" key="8">
    <source>
        <dbReference type="Google" id="ProtNLM"/>
    </source>
</evidence>
<evidence type="ECO:0000313" key="7">
    <source>
        <dbReference type="EMBL" id="CAD8921415.1"/>
    </source>
</evidence>
<proteinExistence type="predicted"/>
<dbReference type="InterPro" id="IPR050994">
    <property type="entry name" value="At_inactive_RLKs"/>
</dbReference>
<dbReference type="InterPro" id="IPR001611">
    <property type="entry name" value="Leu-rich_rpt"/>
</dbReference>
<evidence type="ECO:0000256" key="2">
    <source>
        <dbReference type="ARBA" id="ARBA00022692"/>
    </source>
</evidence>
<evidence type="ECO:0000256" key="3">
    <source>
        <dbReference type="ARBA" id="ARBA00022737"/>
    </source>
</evidence>
<dbReference type="PANTHER" id="PTHR48010">
    <property type="entry name" value="OS05G0588300 PROTEIN"/>
    <property type="match status" value="1"/>
</dbReference>
<dbReference type="EMBL" id="HBFS01021845">
    <property type="protein sequence ID" value="CAD8921415.1"/>
    <property type="molecule type" value="Transcribed_RNA"/>
</dbReference>
<evidence type="ECO:0000256" key="6">
    <source>
        <dbReference type="SAM" id="SignalP"/>
    </source>
</evidence>
<dbReference type="PANTHER" id="PTHR48010:SF58">
    <property type="entry name" value="RECEPTOR PROTEIN KINASE-LIKE PROTEIN ZAR1"/>
    <property type="match status" value="1"/>
</dbReference>
<accession>A0A7S1CLY0</accession>
<keyword evidence="3" id="KW-0677">Repeat</keyword>
<comment type="subcellular location">
    <subcellularLocation>
        <location evidence="1">Membrane</location>
    </subcellularLocation>
</comment>
<name>A0A7S1CLY0_9STRA</name>
<dbReference type="InterPro" id="IPR032675">
    <property type="entry name" value="LRR_dom_sf"/>
</dbReference>
<sequence>MARLMLVAAAVAVVVVVAASGAAAQPTPPLPQFTEALKALYMNTHGDHWTNNDGWLKSDDYCTWHGINCPIHNHTIITDIMLSNNNLTGTIPAIFPEIFTLKTLDLSHNSIEGQLPANFAEIVPLQIINLQFNQITGTLPANIANVSTNWPSLKEINLFNNKLTGTIPESLFGPATLPVFHPRFNLQVFDVHNNMLTGPIPSRASRAALMTTFLLNDNDMSGTIPAEIDTWLLGLKYCSLDGNKWACPVPEDVSDKCQAYCS</sequence>
<dbReference type="GO" id="GO:0016020">
    <property type="term" value="C:membrane"/>
    <property type="evidence" value="ECO:0007669"/>
    <property type="project" value="UniProtKB-SubCell"/>
</dbReference>
<dbReference type="SUPFAM" id="SSF52058">
    <property type="entry name" value="L domain-like"/>
    <property type="match status" value="1"/>
</dbReference>
<feature type="signal peptide" evidence="6">
    <location>
        <begin position="1"/>
        <end position="24"/>
    </location>
</feature>
<dbReference type="Gene3D" id="3.80.10.10">
    <property type="entry name" value="Ribonuclease Inhibitor"/>
    <property type="match status" value="2"/>
</dbReference>
<evidence type="ECO:0000256" key="1">
    <source>
        <dbReference type="ARBA" id="ARBA00004370"/>
    </source>
</evidence>
<dbReference type="FunFam" id="3.80.10.10:FF:000129">
    <property type="entry name" value="Leucine-rich repeat receptor-like kinase"/>
    <property type="match status" value="1"/>
</dbReference>
<organism evidence="7">
    <name type="scientific">Bicosoecida sp. CB-2014</name>
    <dbReference type="NCBI Taxonomy" id="1486930"/>
    <lineage>
        <taxon>Eukaryota</taxon>
        <taxon>Sar</taxon>
        <taxon>Stramenopiles</taxon>
        <taxon>Bigyra</taxon>
        <taxon>Opalozoa</taxon>
        <taxon>Bicosoecida</taxon>
    </lineage>
</organism>
<evidence type="ECO:0000256" key="5">
    <source>
        <dbReference type="ARBA" id="ARBA00023136"/>
    </source>
</evidence>
<protein>
    <recommendedName>
        <fullName evidence="8">Leucine-rich repeat-containing N-terminal plant-type domain-containing protein</fullName>
    </recommendedName>
</protein>
<feature type="chain" id="PRO_5030933600" description="Leucine-rich repeat-containing N-terminal plant-type domain-containing protein" evidence="6">
    <location>
        <begin position="25"/>
        <end position="262"/>
    </location>
</feature>
<dbReference type="Pfam" id="PF00560">
    <property type="entry name" value="LRR_1"/>
    <property type="match status" value="2"/>
</dbReference>
<keyword evidence="6" id="KW-0732">Signal</keyword>
<gene>
    <name evidence="7" type="ORF">BSP0115_LOCUS14677</name>
</gene>
<keyword evidence="4" id="KW-1133">Transmembrane helix</keyword>
<reference evidence="7" key="1">
    <citation type="submission" date="2021-01" db="EMBL/GenBank/DDBJ databases">
        <authorList>
            <person name="Corre E."/>
            <person name="Pelletier E."/>
            <person name="Niang G."/>
            <person name="Scheremetjew M."/>
            <person name="Finn R."/>
            <person name="Kale V."/>
            <person name="Holt S."/>
            <person name="Cochrane G."/>
            <person name="Meng A."/>
            <person name="Brown T."/>
            <person name="Cohen L."/>
        </authorList>
    </citation>
    <scope>NUCLEOTIDE SEQUENCE</scope>
    <source>
        <strain evidence="7">Ms1</strain>
    </source>
</reference>
<evidence type="ECO:0000256" key="4">
    <source>
        <dbReference type="ARBA" id="ARBA00022989"/>
    </source>
</evidence>
<keyword evidence="2" id="KW-0812">Transmembrane</keyword>
<keyword evidence="5" id="KW-0472">Membrane</keyword>
<dbReference type="AlphaFoldDB" id="A0A7S1CLY0"/>
<dbReference type="Pfam" id="PF13855">
    <property type="entry name" value="LRR_8"/>
    <property type="match status" value="1"/>
</dbReference>